<accession>A0AA43BD60</accession>
<proteinExistence type="predicted"/>
<feature type="domain" description="ChrB C-terminal" evidence="1">
    <location>
        <begin position="3"/>
        <end position="137"/>
    </location>
</feature>
<dbReference type="InterPro" id="IPR018634">
    <property type="entry name" value="ChrB_C"/>
</dbReference>
<sequence>MKWVTRERPKIDRIACPWLIARFVDETPEFLYVPSDQVLVVAQAQGAIPYDIPGVELSHVGEKCSFDAFLTKYGLGSDAALQHLAEIVRGADTSRLDLTPQSGGLFAISLGLSAIFTDDHEMLSHGLTMYDALYAWCRSCQGETHNWPPAGFALS</sequence>
<dbReference type="EMBL" id="JAOCKX010000021">
    <property type="protein sequence ID" value="MDH2132507.1"/>
    <property type="molecule type" value="Genomic_DNA"/>
</dbReference>
<dbReference type="Proteomes" id="UP001162318">
    <property type="component" value="Unassembled WGS sequence"/>
</dbReference>
<evidence type="ECO:0000313" key="2">
    <source>
        <dbReference type="EMBL" id="MDH2132507.1"/>
    </source>
</evidence>
<dbReference type="AlphaFoldDB" id="A0AA43BD60"/>
<dbReference type="RefSeq" id="WP_279727812.1">
    <property type="nucleotide sequence ID" value="NZ_JAOCKX010000021.1"/>
</dbReference>
<evidence type="ECO:0000259" key="1">
    <source>
        <dbReference type="Pfam" id="PF09828"/>
    </source>
</evidence>
<name>A0AA43BD60_SPHYA</name>
<gene>
    <name evidence="2" type="ORF">N5J77_15360</name>
</gene>
<comment type="caution">
    <text evidence="2">The sequence shown here is derived from an EMBL/GenBank/DDBJ whole genome shotgun (WGS) entry which is preliminary data.</text>
</comment>
<dbReference type="Pfam" id="PF09828">
    <property type="entry name" value="ChrB_C"/>
    <property type="match status" value="1"/>
</dbReference>
<reference evidence="2" key="1">
    <citation type="submission" date="2022-09" db="EMBL/GenBank/DDBJ databases">
        <title>Intensive care unit water sources are persistently colonized with multi-drug resistant bacteria and are the site of extensive horizontal gene transfer of antibiotic resistance genes.</title>
        <authorList>
            <person name="Diorio-Toth L."/>
        </authorList>
    </citation>
    <scope>NUCLEOTIDE SEQUENCE</scope>
    <source>
        <strain evidence="2">GD03659</strain>
    </source>
</reference>
<organism evidence="2 3">
    <name type="scientific">Sphingobium yanoikuyae</name>
    <name type="common">Sphingomonas yanoikuyae</name>
    <dbReference type="NCBI Taxonomy" id="13690"/>
    <lineage>
        <taxon>Bacteria</taxon>
        <taxon>Pseudomonadati</taxon>
        <taxon>Pseudomonadota</taxon>
        <taxon>Alphaproteobacteria</taxon>
        <taxon>Sphingomonadales</taxon>
        <taxon>Sphingomonadaceae</taxon>
        <taxon>Sphingobium</taxon>
    </lineage>
</organism>
<evidence type="ECO:0000313" key="3">
    <source>
        <dbReference type="Proteomes" id="UP001162318"/>
    </source>
</evidence>
<protein>
    <submittedName>
        <fullName evidence="2">Chromate resistance protein</fullName>
    </submittedName>
</protein>